<accession>A0ABU5I2P5</accession>
<comment type="caution">
    <text evidence="2">The sequence shown here is derived from an EMBL/GenBank/DDBJ whole genome shotgun (WGS) entry which is preliminary data.</text>
</comment>
<keyword evidence="3" id="KW-1185">Reference proteome</keyword>
<dbReference type="NCBIfam" id="TIGR02476">
    <property type="entry name" value="BluB"/>
    <property type="match status" value="1"/>
</dbReference>
<dbReference type="Proteomes" id="UP001294412">
    <property type="component" value="Unassembled WGS sequence"/>
</dbReference>
<dbReference type="Gene3D" id="3.40.109.10">
    <property type="entry name" value="NADH Oxidase"/>
    <property type="match status" value="1"/>
</dbReference>
<organism evidence="2 3">
    <name type="scientific">Fulvimarina uroteuthidis</name>
    <dbReference type="NCBI Taxonomy" id="3098149"/>
    <lineage>
        <taxon>Bacteria</taxon>
        <taxon>Pseudomonadati</taxon>
        <taxon>Pseudomonadota</taxon>
        <taxon>Alphaproteobacteria</taxon>
        <taxon>Hyphomicrobiales</taxon>
        <taxon>Aurantimonadaceae</taxon>
        <taxon>Fulvimarina</taxon>
    </lineage>
</organism>
<dbReference type="InterPro" id="IPR050627">
    <property type="entry name" value="Nitroreductase/BluB"/>
</dbReference>
<dbReference type="PANTHER" id="PTHR23026">
    <property type="entry name" value="NADPH NITROREDUCTASE"/>
    <property type="match status" value="1"/>
</dbReference>
<dbReference type="InterPro" id="IPR000415">
    <property type="entry name" value="Nitroreductase-like"/>
</dbReference>
<name>A0ABU5I2P5_9HYPH</name>
<proteinExistence type="predicted"/>
<evidence type="ECO:0000259" key="1">
    <source>
        <dbReference type="Pfam" id="PF00881"/>
    </source>
</evidence>
<keyword evidence="2" id="KW-0560">Oxidoreductase</keyword>
<dbReference type="EC" id="1.13.11.79" evidence="2"/>
<dbReference type="Pfam" id="PF00881">
    <property type="entry name" value="Nitroreductase"/>
    <property type="match status" value="1"/>
</dbReference>
<sequence length="213" mass="23629">MSDGPPEFDADFRARLDALMVWRRDVRRFRVDRVPDDLMARVLRAFELAPSVGNSQPWRLVSVESDTARARIRESFRRCNAAALAATDPRRSDLYARLKLAGLEAAPVQLAIFCDPDPAAGHGLGRRTMPETLDHSVAGAATLFALMARAHGLGVGWVSILEPRAVSAALTVPADWRLVAYLCVGYPEGEDDVPELERAGWQERRAARMPLRR</sequence>
<reference evidence="2 3" key="1">
    <citation type="submission" date="2023-12" db="EMBL/GenBank/DDBJ databases">
        <title>Description of Novel Strain Fulvimarina sp. 2208YS6-2-32 isolated from Uroteuthis (Photololigo) edulis.</title>
        <authorList>
            <person name="Park J.-S."/>
        </authorList>
    </citation>
    <scope>NUCLEOTIDE SEQUENCE [LARGE SCALE GENOMIC DNA]</scope>
    <source>
        <strain evidence="2 3">2208YS6-2-32</strain>
    </source>
</reference>
<dbReference type="EMBL" id="JAXLPB010000003">
    <property type="protein sequence ID" value="MDY8109627.1"/>
    <property type="molecule type" value="Genomic_DNA"/>
</dbReference>
<dbReference type="InterPro" id="IPR012825">
    <property type="entry name" value="BluB"/>
</dbReference>
<evidence type="ECO:0000313" key="2">
    <source>
        <dbReference type="EMBL" id="MDY8109627.1"/>
    </source>
</evidence>
<protein>
    <submittedName>
        <fullName evidence="2">5,6-dimethylbenzimidazole synthase</fullName>
        <ecNumber evidence="2">1.13.11.79</ecNumber>
    </submittedName>
</protein>
<dbReference type="InterPro" id="IPR029479">
    <property type="entry name" value="Nitroreductase"/>
</dbReference>
<evidence type="ECO:0000313" key="3">
    <source>
        <dbReference type="Proteomes" id="UP001294412"/>
    </source>
</evidence>
<dbReference type="RefSeq" id="WP_322187110.1">
    <property type="nucleotide sequence ID" value="NZ_JAXLPB010000003.1"/>
</dbReference>
<dbReference type="PANTHER" id="PTHR23026:SF123">
    <property type="entry name" value="NAD(P)H NITROREDUCTASE RV3131-RELATED"/>
    <property type="match status" value="1"/>
</dbReference>
<dbReference type="GO" id="GO:0102919">
    <property type="term" value="F:5,6-dimethylbenzimidazole synthase activity"/>
    <property type="evidence" value="ECO:0007669"/>
    <property type="project" value="UniProtKB-EC"/>
</dbReference>
<feature type="domain" description="Nitroreductase" evidence="1">
    <location>
        <begin position="22"/>
        <end position="186"/>
    </location>
</feature>
<gene>
    <name evidence="2" type="primary">bluB</name>
    <name evidence="2" type="ORF">U0C82_10810</name>
</gene>
<dbReference type="SUPFAM" id="SSF55469">
    <property type="entry name" value="FMN-dependent nitroreductase-like"/>
    <property type="match status" value="1"/>
</dbReference>